<name>A0ABU4ZV38_9HYPH</name>
<evidence type="ECO:0000313" key="2">
    <source>
        <dbReference type="Proteomes" id="UP001276840"/>
    </source>
</evidence>
<reference evidence="1 2" key="1">
    <citation type="submission" date="2023-08" db="EMBL/GenBank/DDBJ databases">
        <title>Implementing the SeqCode for naming new Mesorhizobium species isolated from Vachellia karroo root nodules.</title>
        <authorList>
            <person name="Van Lill M."/>
        </authorList>
    </citation>
    <scope>NUCLEOTIDE SEQUENCE [LARGE SCALE GENOMIC DNA]</scope>
    <source>
        <strain evidence="1 2">MSK 1335</strain>
    </source>
</reference>
<dbReference type="Gene3D" id="3.40.1160.10">
    <property type="entry name" value="Acetylglutamate kinase-like"/>
    <property type="match status" value="1"/>
</dbReference>
<gene>
    <name evidence="1" type="ORF">RFM68_27780</name>
</gene>
<evidence type="ECO:0000313" key="1">
    <source>
        <dbReference type="EMBL" id="MDX8528282.1"/>
    </source>
</evidence>
<accession>A0ABU4ZV38</accession>
<dbReference type="Proteomes" id="UP001276840">
    <property type="component" value="Unassembled WGS sequence"/>
</dbReference>
<dbReference type="RefSeq" id="WP_320236217.1">
    <property type="nucleotide sequence ID" value="NZ_JAVIJF010000025.1"/>
</dbReference>
<protein>
    <submittedName>
        <fullName evidence="1">Uncharacterized protein</fullName>
    </submittedName>
</protein>
<keyword evidence="2" id="KW-1185">Reference proteome</keyword>
<proteinExistence type="predicted"/>
<organism evidence="1 2">
    <name type="scientific">Mesorhizobium montanum</name>
    <dbReference type="NCBI Taxonomy" id="3072323"/>
    <lineage>
        <taxon>Bacteria</taxon>
        <taxon>Pseudomonadati</taxon>
        <taxon>Pseudomonadota</taxon>
        <taxon>Alphaproteobacteria</taxon>
        <taxon>Hyphomicrobiales</taxon>
        <taxon>Phyllobacteriaceae</taxon>
        <taxon>Mesorhizobium</taxon>
    </lineage>
</organism>
<comment type="caution">
    <text evidence="1">The sequence shown here is derived from an EMBL/GenBank/DDBJ whole genome shotgun (WGS) entry which is preliminary data.</text>
</comment>
<dbReference type="EMBL" id="JAVIJF010000025">
    <property type="protein sequence ID" value="MDX8528282.1"/>
    <property type="molecule type" value="Genomic_DNA"/>
</dbReference>
<sequence length="41" mass="4432">MDPKISAAIEFVQATGNPSAIGRLEDVVEIVKGRQGTWFEA</sequence>
<dbReference type="InterPro" id="IPR036393">
    <property type="entry name" value="AceGlu_kinase-like_sf"/>
</dbReference>